<dbReference type="GO" id="GO:0000447">
    <property type="term" value="P:endonucleolytic cleavage in ITS1 to separate SSU-rRNA from 5.8S rRNA and LSU-rRNA from tricistronic rRNA transcript (SSU-rRNA, 5.8S rRNA, LSU-rRNA)"/>
    <property type="evidence" value="ECO:0007669"/>
    <property type="project" value="EnsemblFungi"/>
</dbReference>
<dbReference type="GO" id="GO:0000472">
    <property type="term" value="P:endonucleolytic cleavage to generate mature 5'-end of SSU-rRNA from (SSU-rRNA, 5.8S rRNA, LSU-rRNA)"/>
    <property type="evidence" value="ECO:0007669"/>
    <property type="project" value="EnsemblFungi"/>
</dbReference>
<accession>C4QX47</accession>
<dbReference type="Pfam" id="PF07539">
    <property type="entry name" value="UTP20_N"/>
    <property type="match status" value="1"/>
</dbReference>
<dbReference type="InParanoid" id="C4QX47"/>
<gene>
    <name evidence="4" type="ordered locus">PAS_chr1-1_0443</name>
</gene>
<feature type="domain" description="U3 small nucleolar RNA-associated protein 20" evidence="2">
    <location>
        <begin position="1655"/>
        <end position="1874"/>
    </location>
</feature>
<dbReference type="PANTHER" id="PTHR17695:SF11">
    <property type="entry name" value="SMALL SUBUNIT PROCESSOME COMPONENT 20 HOMOLOG"/>
    <property type="match status" value="1"/>
</dbReference>
<dbReference type="Proteomes" id="UP000000314">
    <property type="component" value="Chromosome 1"/>
</dbReference>
<dbReference type="KEGG" id="ppa:PAS_chr1-1_0443"/>
<proteinExistence type="predicted"/>
<reference evidence="4 5" key="1">
    <citation type="journal article" date="2009" name="Nat. Biotechnol.">
        <title>Genome sequence of the recombinant protein production host Pichia pastoris.</title>
        <authorList>
            <person name="De Schutter K."/>
            <person name="Lin Y.C."/>
            <person name="Tiels P."/>
            <person name="Van Hecke A."/>
            <person name="Glinka S."/>
            <person name="Weber-Lehmann J."/>
            <person name="Rouze P."/>
            <person name="Van de Peer Y."/>
            <person name="Callewaert N."/>
        </authorList>
    </citation>
    <scope>NUCLEOTIDE SEQUENCE [LARGE SCALE GENOMIC DNA]</scope>
    <source>
        <strain evidence="5">GS115 / ATCC 20864</strain>
    </source>
</reference>
<evidence type="ECO:0000259" key="1">
    <source>
        <dbReference type="Pfam" id="PF07539"/>
    </source>
</evidence>
<dbReference type="InterPro" id="IPR011430">
    <property type="entry name" value="UTP20_N"/>
</dbReference>
<dbReference type="eggNOG" id="KOG1823">
    <property type="taxonomic scope" value="Eukaryota"/>
</dbReference>
<dbReference type="STRING" id="644223.C4QX47"/>
<dbReference type="Pfam" id="PF23099">
    <property type="entry name" value="UTP20_C"/>
    <property type="match status" value="1"/>
</dbReference>
<protein>
    <submittedName>
        <fullName evidence="4">Component of the small-subunit (SSU) processome</fullName>
    </submittedName>
</protein>
<evidence type="ECO:0000259" key="2">
    <source>
        <dbReference type="Pfam" id="PF20416"/>
    </source>
</evidence>
<dbReference type="GO" id="GO:0032040">
    <property type="term" value="C:small-subunit processome"/>
    <property type="evidence" value="ECO:0007669"/>
    <property type="project" value="EnsemblFungi"/>
</dbReference>
<name>C4QX47_KOMPG</name>
<dbReference type="InterPro" id="IPR046523">
    <property type="entry name" value="UTP20_dom"/>
</dbReference>
<dbReference type="HOGENOM" id="CLU_000327_0_0_1"/>
<feature type="domain" description="U3 small nucleolar RNA-associated protein 20 C-terminal" evidence="3">
    <location>
        <begin position="2275"/>
        <end position="2532"/>
    </location>
</feature>
<keyword evidence="5" id="KW-1185">Reference proteome</keyword>
<dbReference type="FunCoup" id="C4QX47">
    <property type="interactions" value="1072"/>
</dbReference>
<dbReference type="OrthoDB" id="360653at2759"/>
<dbReference type="GO" id="GO:0005737">
    <property type="term" value="C:cytoplasm"/>
    <property type="evidence" value="ECO:0007669"/>
    <property type="project" value="EnsemblFungi"/>
</dbReference>
<sequence length="2556" mass="294242">MAKKKNTNESSRRYQFRSFRDHIESIKIEPTLKLSKRSFDYADVSHFLSALNHWRELNATSSFIDLVDEVTPISQTLPQLLYHKDAIFNALERSLQTNQALGLRPVLEMTAQLCHDLSEDFLEYYERIMKVLRDLSVKQTDAACLEWIFDCIAFIFKYLVKYLSQNLIPTFRYLTPLLENDTKRYNVVFSSQALSFLIKKAAPNALKDLIKFSFEEPKKMKTFHKTYFEALVIMYSESMKGVSGSLHSKSDQILAALVSYVVTEPEHDMATTVLCDTLSNVLRHTNTREQARGLNELILVQLNEVLDKNEPLESYVYCSFVRILTVLVYTDNGSKISNWTKILQTAERVIEFSSNNEEKRFCQLSLNLYAVLLRNCEMSDMAKYYRQLFSRALSFKCSLFLPFIELCLSLNVQKTVALSNAYLQQFMTENWRTSTKEITYFIHKISEMNLLSMAADNHGFLNSRFSITFSPELPHHLVAQLCLDDESDEAIYENLWRLRLLNLTGSKIDPKLVHIVRKVFDASFRSNSTLSKEIIGLTLKTLSRVDLDSETMGHVVKKLLGCADSHKTNVHYLEGATEFLSGLRNEVPLEMLNDNQLSLIQSFCTNCSLPYHEVRKSTLKLIIVILLKINDTEQTVSLLRKCLLIEDIPLSFESSRDIQLRLRNLASDYSSSPPNYLSDIVVLRFFFGQLANKFSPSWKVIWEVFPKIAAKNCKYVWELAYYFLKDPQNHTAEVEADDSFDFLGRQEEAFSHHSTNPWSTISDTRFAKFSNASAQFFSSYENISFSLLNTLVYTPDDFNGIFSMRSQVLKTLITFPSLPQEHSIDLVPFLLNKFEEDCELKMGKYQVFSAADKALLLDLFTEFPELKSIEYSDRIYHYALNLLTSRDDRRQRLALKCIFAFKNKHIEKYRDNLENLIDDTSFKDEIFRLVSKNQDSNLLEEEDIDYVIPLVLRILYGKLQTAKGSDSKEGKKNAVLSILPNLQKRHIIYFLSLGHENIDSESFFRDQKVNTHTVSEKSLKQQVGFVNMLQAVASTLGEPYTEALGYSVKPLVYSLSLAQTLVQTKKDDVKDESEVQIEKLAKTLRQSAMNCLRKFFLVLDPQVFSWDEYFPLIFKFILKERLLKILPENSRQASSILKILCLWSGDNYYHYLFTEDFLPLRAVLSLLDTEYFNCQVLKMVLNFVKTMISRVVPDDVYIEAISLIVEAVLKVLAPLLEKIEEPPILTLGIDVLLILVENDYVNDLQIKTQLIEAVTAVLNKQKLQIDQLDRIRVYQTLASLVANIASTIEEINPLYQVISKAYEIETQNDIRLMIGSVFMKLQGEYEELYPVGDLVNSLNAHGPNSDKDIDYPTRLRAFRRINEDLFLSLTQLQWLPILYNSLYFIDHAEELSLRSNSSFTLRRFIECYSLKETIEAAQPLIQILKAVVLPHLKEGLLNENILVRTEYIGVLRSIVSVSHHFDELNDLKVLIAQTEESSVFNSVQFAELHESDEDKVDFFSDIVNIQTYCRFSALEKLRKHRQDLYVDNLYEYILPVIETVCFSKDEKHEQLAIEAIDTMGYLSVVLKWSQFKLLIRKHLARLKREVTVDGLRNNINIVVALSKSMFQSVENYKKGDNLLTFKEYPTDAELEFFVKRTLLPSMISRLGVSSIQEDEEQNTASIRVPLSLGMVSAVMCLDEQSMIAELPGVLTGICQQLRCKIESVRDAVREYLGRIAVLLGASHFKFIIKELKGALSRGAHVHILSYTLYHLMVHMTKNDHLAHGDMDDCAQLIIDIIMEDTFGAAGHEKDADAYISRTKEVKEKMSFETAEILARNISLTYFSALIRPVKLLLKERLSSKVRTKLNQLMHRFSVGLSYNDEANTAQVLRLCYELYRQAQSYVEEKETSKKKSNRNVDDSSAHFLVQLDSRPLKTMNEYSQSVGTLEKFAFDILGNVLAEHQNLLTVGNLSMFLPILELSLSQSDDDEVVASNIRIMILLVQLPFPAEKNPFFQRYTTQVLKILRECPNTGSELCQACLKYLSGVLEFKFQIELTNQDIKHILLQIQPDLAEPPKQELAFEFLKSLVSQHVMLPEIYDIMNEVAEIMITNHNKLTRKLSLEVYLQFLMEYDQSRGRLERQFMMLVDNLDYPVETGRQSVMELLHHVVQSSDIGLISKLSSSFFVSLINVSIVDDSSKCREMASLLISQILKILYEHSSSEILLKIIKYGKAWTNHETTILQRCGLHTYKLLIQQTGVGYNSEFDALILQTCHKVFASASAASTAIIEWELLFYCLNTFACILEHRGELELNDARLLTIWKDLIGILLFPHSWIRLLASRIIGSLIEHTAVFMTVFDQYDAQTIAYRLLHQLDAPQVSEKLSEQVVRNLSSLSVHWNSSNAKCLQKDEMDCQYNTSLEWALSRVCAIVRQDSRASQAKKAGIQYFAVIIQLVNPDKLRQLYAKQIILALYPFIEREYHDGGKMELEQLAEECVSMLNSKLGTSVFTELFVEVQTIVHQRRAERKAHWKDIQDTKPEEAQKLRAIRHEKKRKRTKENLLTQPCRMSFTAMTSEPVKNSR</sequence>
<dbReference type="RefSeq" id="XP_002490101.1">
    <property type="nucleotide sequence ID" value="XM_002490056.1"/>
</dbReference>
<dbReference type="EMBL" id="FN392319">
    <property type="protein sequence ID" value="CAY67820.1"/>
    <property type="molecule type" value="Genomic_DNA"/>
</dbReference>
<evidence type="ECO:0000259" key="3">
    <source>
        <dbReference type="Pfam" id="PF23099"/>
    </source>
</evidence>
<dbReference type="GO" id="GO:0005654">
    <property type="term" value="C:nucleoplasm"/>
    <property type="evidence" value="ECO:0007669"/>
    <property type="project" value="EnsemblFungi"/>
</dbReference>
<dbReference type="PANTHER" id="PTHR17695">
    <property type="entry name" value="SMALL SUBUNIT PROCESSOME COMPONENT 20 HOMOLOG"/>
    <property type="match status" value="1"/>
</dbReference>
<dbReference type="InterPro" id="IPR057525">
    <property type="entry name" value="UTP20_C"/>
</dbReference>
<dbReference type="OMA" id="EGLMAMF"/>
<dbReference type="Pfam" id="PF20416">
    <property type="entry name" value="UTP20"/>
    <property type="match status" value="1"/>
</dbReference>
<dbReference type="SUPFAM" id="SSF48371">
    <property type="entry name" value="ARM repeat"/>
    <property type="match status" value="3"/>
</dbReference>
<dbReference type="InterPro" id="IPR052575">
    <property type="entry name" value="SSU_processome_comp_20"/>
</dbReference>
<dbReference type="GO" id="GO:0030686">
    <property type="term" value="C:90S preribosome"/>
    <property type="evidence" value="ECO:0007669"/>
    <property type="project" value="EnsemblFungi"/>
</dbReference>
<organism evidence="4 5">
    <name type="scientific">Komagataella phaffii (strain GS115 / ATCC 20864)</name>
    <name type="common">Yeast</name>
    <name type="synonym">Pichia pastoris</name>
    <dbReference type="NCBI Taxonomy" id="644223"/>
    <lineage>
        <taxon>Eukaryota</taxon>
        <taxon>Fungi</taxon>
        <taxon>Dikarya</taxon>
        <taxon>Ascomycota</taxon>
        <taxon>Saccharomycotina</taxon>
        <taxon>Pichiomycetes</taxon>
        <taxon>Pichiales</taxon>
        <taxon>Pichiaceae</taxon>
        <taxon>Komagataella</taxon>
    </lineage>
</organism>
<dbReference type="GeneID" id="8196572"/>
<dbReference type="InterPro" id="IPR016024">
    <property type="entry name" value="ARM-type_fold"/>
</dbReference>
<evidence type="ECO:0000313" key="5">
    <source>
        <dbReference type="Proteomes" id="UP000000314"/>
    </source>
</evidence>
<feature type="domain" description="U3 small nucleolar RNA-associated protein 20 N-terminal" evidence="1">
    <location>
        <begin position="849"/>
        <end position="1439"/>
    </location>
</feature>
<dbReference type="GO" id="GO:0000480">
    <property type="term" value="P:endonucleolytic cleavage in 5'-ETS of tricistronic rRNA transcript (SSU-rRNA, 5.8S rRNA, LSU-rRNA)"/>
    <property type="evidence" value="ECO:0007669"/>
    <property type="project" value="EnsemblFungi"/>
</dbReference>
<evidence type="ECO:0000313" key="4">
    <source>
        <dbReference type="EMBL" id="CAY67820.1"/>
    </source>
</evidence>
<dbReference type="GO" id="GO:0030688">
    <property type="term" value="C:preribosome, small subunit precursor"/>
    <property type="evidence" value="ECO:0007669"/>
    <property type="project" value="EnsemblFungi"/>
</dbReference>